<accession>A0A1B9AMT0</accession>
<reference evidence="2" key="1">
    <citation type="submission" date="2016-05" db="EMBL/GenBank/DDBJ databases">
        <authorList>
            <person name="Liu B."/>
            <person name="Wang J."/>
            <person name="Zhu Y."/>
            <person name="Liu G."/>
            <person name="Chen Q."/>
            <person name="Chen Z."/>
            <person name="Lan J."/>
            <person name="Che J."/>
            <person name="Ge C."/>
            <person name="Shi H."/>
            <person name="Pan Z."/>
            <person name="Liu X."/>
        </authorList>
    </citation>
    <scope>NUCLEOTIDE SEQUENCE [LARGE SCALE GENOMIC DNA]</scope>
    <source>
        <strain evidence="2">FJAT-27215</strain>
    </source>
</reference>
<evidence type="ECO:0008006" key="3">
    <source>
        <dbReference type="Google" id="ProtNLM"/>
    </source>
</evidence>
<keyword evidence="2" id="KW-1185">Reference proteome</keyword>
<protein>
    <recommendedName>
        <fullName evidence="3">Sporulation protein</fullName>
    </recommendedName>
</protein>
<dbReference type="InterPro" id="IPR009776">
    <property type="entry name" value="Spore_0_M"/>
</dbReference>
<dbReference type="Proteomes" id="UP000092578">
    <property type="component" value="Unassembled WGS sequence"/>
</dbReference>
<dbReference type="AlphaFoldDB" id="A0A1B9AMT0"/>
<dbReference type="EMBL" id="MAYT01000027">
    <property type="protein sequence ID" value="OCA85106.1"/>
    <property type="molecule type" value="Genomic_DNA"/>
</dbReference>
<dbReference type="PANTHER" id="PTHR40053">
    <property type="entry name" value="SPORULATION-CONTROL PROTEIN SPO0M"/>
    <property type="match status" value="1"/>
</dbReference>
<dbReference type="PANTHER" id="PTHR40053:SF1">
    <property type="entry name" value="SPORULATION-CONTROL PROTEIN SPO0M"/>
    <property type="match status" value="1"/>
</dbReference>
<dbReference type="Pfam" id="PF07070">
    <property type="entry name" value="Spo0M"/>
    <property type="match status" value="1"/>
</dbReference>
<evidence type="ECO:0000313" key="1">
    <source>
        <dbReference type="EMBL" id="OCA85106.1"/>
    </source>
</evidence>
<organism evidence="1 2">
    <name type="scientific">Pseudobacillus wudalianchiensis</name>
    <dbReference type="NCBI Taxonomy" id="1743143"/>
    <lineage>
        <taxon>Bacteria</taxon>
        <taxon>Bacillati</taxon>
        <taxon>Bacillota</taxon>
        <taxon>Bacilli</taxon>
        <taxon>Bacillales</taxon>
        <taxon>Bacillaceae</taxon>
        <taxon>Pseudobacillus</taxon>
    </lineage>
</organism>
<comment type="caution">
    <text evidence="1">The sequence shown here is derived from an EMBL/GenBank/DDBJ whole genome shotgun (WGS) entry which is preliminary data.</text>
</comment>
<name>A0A1B9AMT0_9BACI</name>
<proteinExistence type="predicted"/>
<dbReference type="RefSeq" id="WP_065411073.1">
    <property type="nucleotide sequence ID" value="NZ_MAYT01000027.1"/>
</dbReference>
<sequence>MWKHILSSIGIGGVEIDTALPKMTYQRGDKIEGKVLINGGQASEPIETLIVSLHVQMDKVREDSDFSYIDKELKEIVIPIQRDIKPKENITIPFSLEIDLEHPPTNDKNKTFLKTTAVIPQAVDPSDQDELIILTTE</sequence>
<gene>
    <name evidence="1" type="ORF">A8F95_10480</name>
</gene>
<evidence type="ECO:0000313" key="2">
    <source>
        <dbReference type="Proteomes" id="UP000092578"/>
    </source>
</evidence>